<gene>
    <name evidence="1" type="ORF">CCACVL1_25073</name>
</gene>
<organism evidence="1 2">
    <name type="scientific">Corchorus capsularis</name>
    <name type="common">Jute</name>
    <dbReference type="NCBI Taxonomy" id="210143"/>
    <lineage>
        <taxon>Eukaryota</taxon>
        <taxon>Viridiplantae</taxon>
        <taxon>Streptophyta</taxon>
        <taxon>Embryophyta</taxon>
        <taxon>Tracheophyta</taxon>
        <taxon>Spermatophyta</taxon>
        <taxon>Magnoliopsida</taxon>
        <taxon>eudicotyledons</taxon>
        <taxon>Gunneridae</taxon>
        <taxon>Pentapetalae</taxon>
        <taxon>rosids</taxon>
        <taxon>malvids</taxon>
        <taxon>Malvales</taxon>
        <taxon>Malvaceae</taxon>
        <taxon>Grewioideae</taxon>
        <taxon>Apeibeae</taxon>
        <taxon>Corchorus</taxon>
    </lineage>
</organism>
<sequence length="63" mass="6881">MAFASILRKSAAPYAIRLARVQRNYHSCIATAFNHGFQSHSPAINCFSTASYFSKANAAESLL</sequence>
<proteinExistence type="predicted"/>
<dbReference type="STRING" id="210143.A0A1R3GM03"/>
<dbReference type="Proteomes" id="UP000188268">
    <property type="component" value="Unassembled WGS sequence"/>
</dbReference>
<reference evidence="1 2" key="1">
    <citation type="submission" date="2013-09" db="EMBL/GenBank/DDBJ databases">
        <title>Corchorus capsularis genome sequencing.</title>
        <authorList>
            <person name="Alam M."/>
            <person name="Haque M.S."/>
            <person name="Islam M.S."/>
            <person name="Emdad E.M."/>
            <person name="Islam M.M."/>
            <person name="Ahmed B."/>
            <person name="Halim A."/>
            <person name="Hossen Q.M.M."/>
            <person name="Hossain M.Z."/>
            <person name="Ahmed R."/>
            <person name="Khan M.M."/>
            <person name="Islam R."/>
            <person name="Rashid M.M."/>
            <person name="Khan S.A."/>
            <person name="Rahman M.S."/>
            <person name="Alam M."/>
        </authorList>
    </citation>
    <scope>NUCLEOTIDE SEQUENCE [LARGE SCALE GENOMIC DNA]</scope>
    <source>
        <strain evidence="2">cv. CVL-1</strain>
        <tissue evidence="1">Whole seedling</tissue>
    </source>
</reference>
<evidence type="ECO:0000313" key="1">
    <source>
        <dbReference type="EMBL" id="OMO59128.1"/>
    </source>
</evidence>
<keyword evidence="2" id="KW-1185">Reference proteome</keyword>
<accession>A0A1R3GM03</accession>
<evidence type="ECO:0000313" key="2">
    <source>
        <dbReference type="Proteomes" id="UP000188268"/>
    </source>
</evidence>
<dbReference type="Gramene" id="OMO59128">
    <property type="protein sequence ID" value="OMO59128"/>
    <property type="gene ID" value="CCACVL1_25073"/>
</dbReference>
<protein>
    <submittedName>
        <fullName evidence="1">Uncharacterized protein</fullName>
    </submittedName>
</protein>
<dbReference type="AlphaFoldDB" id="A0A1R3GM03"/>
<dbReference type="EMBL" id="AWWV01014033">
    <property type="protein sequence ID" value="OMO59128.1"/>
    <property type="molecule type" value="Genomic_DNA"/>
</dbReference>
<comment type="caution">
    <text evidence="1">The sequence shown here is derived from an EMBL/GenBank/DDBJ whole genome shotgun (WGS) entry which is preliminary data.</text>
</comment>
<name>A0A1R3GM03_COCAP</name>